<reference evidence="1 2" key="1">
    <citation type="submission" date="2019-03" db="EMBL/GenBank/DDBJ databases">
        <authorList>
            <consortium name="Pathogen Informatics"/>
        </authorList>
    </citation>
    <scope>NUCLEOTIDE SEQUENCE [LARGE SCALE GENOMIC DNA]</scope>
    <source>
        <strain evidence="1 2">NCTC12126</strain>
    </source>
</reference>
<dbReference type="Pfam" id="PF07024">
    <property type="entry name" value="ImpE"/>
    <property type="match status" value="1"/>
</dbReference>
<evidence type="ECO:0000313" key="1">
    <source>
        <dbReference type="EMBL" id="VFS44872.1"/>
    </source>
</evidence>
<dbReference type="InterPro" id="IPR047914">
    <property type="entry name" value="TagK-like_C"/>
</dbReference>
<gene>
    <name evidence="1" type="ORF">NCTC12126_06186</name>
</gene>
<dbReference type="AlphaFoldDB" id="A0A484Z8Q1"/>
<dbReference type="InterPro" id="IPR011990">
    <property type="entry name" value="TPR-like_helical_dom_sf"/>
</dbReference>
<dbReference type="NCBIfam" id="NF033419">
    <property type="entry name" value="T6SS_TagK_dom"/>
    <property type="match status" value="1"/>
</dbReference>
<dbReference type="SUPFAM" id="SSF144059">
    <property type="entry name" value="ImpE-like"/>
    <property type="match status" value="1"/>
</dbReference>
<accession>A0A484Z8Q1</accession>
<organism evidence="1 2">
    <name type="scientific">Enterobacter cancerogenus</name>
    <dbReference type="NCBI Taxonomy" id="69218"/>
    <lineage>
        <taxon>Bacteria</taxon>
        <taxon>Pseudomonadati</taxon>
        <taxon>Pseudomonadota</taxon>
        <taxon>Gammaproteobacteria</taxon>
        <taxon>Enterobacterales</taxon>
        <taxon>Enterobacteriaceae</taxon>
        <taxon>Enterobacter</taxon>
        <taxon>Enterobacter cloacae complex</taxon>
    </lineage>
</organism>
<dbReference type="InterPro" id="IPR009211">
    <property type="entry name" value="TagJ"/>
</dbReference>
<dbReference type="Proteomes" id="UP000351155">
    <property type="component" value="Unassembled WGS sequence"/>
</dbReference>
<dbReference type="Gene3D" id="1.25.40.10">
    <property type="entry name" value="Tetratricopeptide repeat domain"/>
    <property type="match status" value="1"/>
</dbReference>
<evidence type="ECO:0000313" key="2">
    <source>
        <dbReference type="Proteomes" id="UP000351155"/>
    </source>
</evidence>
<name>A0A484Z8Q1_9ENTR</name>
<sequence length="455" mass="51571">MARANPCASAAIFRQATSGLEMSTDDEDALAHQELSPFIGADNTWQATDKIPEVEEILPNGGSYINDLHYFNNVIAQRNSDDVLKMLEIEYKRFLIWQEQGRQYYDNVSNEAAYLIKTDNQFDRVKECLKEKTLTECIVDRTFLMEKVWPDFESSGIADDIFAEEEKIDLLKSLSPDPIVAKGMNQVPELVFRDFSQNWPRFSLLITGVTIMQDITTLTETLKTSSLNNLLELVLSQVKASPDDLKAREVLFKLYCVDGAWDSALLQLQTLSLLDEEMKKQCELYKNLVFSEMQRTQVLSGERLAATLQGDMPQWMAKLHEANGQYCQGNMALSDITRSEAFELAPESRGKSDTLGEFTWIADSDGRLGPVCEFICAGGYRWLPFSEVQQLRISKPKDLIDLLWTQASVNVAGEEYFGFIPARYPIMADDGQDYKLGVKDRVVDAVRSAHSRPWP</sequence>
<protein>
    <submittedName>
        <fullName evidence="1">Virulence protein SciE Type</fullName>
    </submittedName>
</protein>
<dbReference type="EMBL" id="CAADIW010000081">
    <property type="protein sequence ID" value="VFS44872.1"/>
    <property type="molecule type" value="Genomic_DNA"/>
</dbReference>
<proteinExistence type="predicted"/>